<dbReference type="PANTHER" id="PTHR20981">
    <property type="entry name" value="60S RIBOSOMAL PROTEIN L21"/>
    <property type="match status" value="1"/>
</dbReference>
<dbReference type="FunFam" id="2.30.30.70:FF:000001">
    <property type="entry name" value="60S ribosomal protein L21"/>
    <property type="match status" value="1"/>
</dbReference>
<evidence type="ECO:0000256" key="6">
    <source>
        <dbReference type="ARBA" id="ARBA00023274"/>
    </source>
</evidence>
<dbReference type="AlphaFoldDB" id="A0A7S1CYZ1"/>
<dbReference type="Gene3D" id="6.10.250.3260">
    <property type="match status" value="1"/>
</dbReference>
<dbReference type="GO" id="GO:0009507">
    <property type="term" value="C:chloroplast"/>
    <property type="evidence" value="ECO:0007669"/>
    <property type="project" value="UniProtKB-SubCell"/>
</dbReference>
<dbReference type="GO" id="GO:0006412">
    <property type="term" value="P:translation"/>
    <property type="evidence" value="ECO:0007669"/>
    <property type="project" value="InterPro"/>
</dbReference>
<dbReference type="InterPro" id="IPR036948">
    <property type="entry name" value="Ribosomal_eL21_sf"/>
</dbReference>
<evidence type="ECO:0000256" key="2">
    <source>
        <dbReference type="ARBA" id="ARBA00008427"/>
    </source>
</evidence>
<evidence type="ECO:0000256" key="1">
    <source>
        <dbReference type="ARBA" id="ARBA00004229"/>
    </source>
</evidence>
<dbReference type="Pfam" id="PF01157">
    <property type="entry name" value="Ribosomal_L21e"/>
    <property type="match status" value="1"/>
</dbReference>
<evidence type="ECO:0008006" key="8">
    <source>
        <dbReference type="Google" id="ProtNLM"/>
    </source>
</evidence>
<evidence type="ECO:0000256" key="5">
    <source>
        <dbReference type="ARBA" id="ARBA00022980"/>
    </source>
</evidence>
<dbReference type="Gene3D" id="2.30.30.70">
    <property type="entry name" value="Ribosomal protein L21"/>
    <property type="match status" value="1"/>
</dbReference>
<dbReference type="InterPro" id="IPR001147">
    <property type="entry name" value="Ribosomal_eL21"/>
</dbReference>
<organism evidence="7">
    <name type="scientific">Cyclophora tenuis</name>
    <name type="common">Marine diatom</name>
    <dbReference type="NCBI Taxonomy" id="216820"/>
    <lineage>
        <taxon>Eukaryota</taxon>
        <taxon>Sar</taxon>
        <taxon>Stramenopiles</taxon>
        <taxon>Ochrophyta</taxon>
        <taxon>Bacillariophyta</taxon>
        <taxon>Fragilariophyceae</taxon>
        <taxon>Fragilariophycidae</taxon>
        <taxon>Cyclophorales</taxon>
        <taxon>Cyclophoraceae</taxon>
        <taxon>Cyclophora</taxon>
    </lineage>
</organism>
<name>A0A7S1CYZ1_CYCTE</name>
<dbReference type="EMBL" id="HBFW01006177">
    <property type="protein sequence ID" value="CAD8932973.1"/>
    <property type="molecule type" value="Transcribed_RNA"/>
</dbReference>
<comment type="subcellular location">
    <subcellularLocation>
        <location evidence="1">Plastid</location>
        <location evidence="1">Chloroplast</location>
    </subcellularLocation>
</comment>
<keyword evidence="5" id="KW-0689">Ribosomal protein</keyword>
<protein>
    <recommendedName>
        <fullName evidence="8">60S ribosomal protein L21</fullName>
    </recommendedName>
</protein>
<dbReference type="GO" id="GO:0005840">
    <property type="term" value="C:ribosome"/>
    <property type="evidence" value="ECO:0007669"/>
    <property type="project" value="UniProtKB-KW"/>
</dbReference>
<dbReference type="InterPro" id="IPR018259">
    <property type="entry name" value="Ribosomal_eL21_CS"/>
</dbReference>
<dbReference type="GO" id="GO:0003735">
    <property type="term" value="F:structural constituent of ribosome"/>
    <property type="evidence" value="ECO:0007669"/>
    <property type="project" value="InterPro"/>
</dbReference>
<gene>
    <name evidence="7" type="ORF">CTEN0397_LOCUS4001</name>
</gene>
<dbReference type="PROSITE" id="PS01171">
    <property type="entry name" value="RIBOSOMAL_L21E"/>
    <property type="match status" value="1"/>
</dbReference>
<evidence type="ECO:0000256" key="3">
    <source>
        <dbReference type="ARBA" id="ARBA00022528"/>
    </source>
</evidence>
<evidence type="ECO:0000313" key="7">
    <source>
        <dbReference type="EMBL" id="CAD8932973.1"/>
    </source>
</evidence>
<keyword evidence="3" id="KW-0150">Chloroplast</keyword>
<dbReference type="GO" id="GO:1990904">
    <property type="term" value="C:ribonucleoprotein complex"/>
    <property type="evidence" value="ECO:0007669"/>
    <property type="project" value="UniProtKB-KW"/>
</dbReference>
<dbReference type="SUPFAM" id="SSF50104">
    <property type="entry name" value="Translation proteins SH3-like domain"/>
    <property type="match status" value="1"/>
</dbReference>
<evidence type="ECO:0000256" key="4">
    <source>
        <dbReference type="ARBA" id="ARBA00022640"/>
    </source>
</evidence>
<dbReference type="InterPro" id="IPR008991">
    <property type="entry name" value="Translation_prot_SH3-like_sf"/>
</dbReference>
<keyword evidence="4" id="KW-0934">Plastid</keyword>
<keyword evidence="6" id="KW-0687">Ribonucleoprotein</keyword>
<comment type="similarity">
    <text evidence="2">Belongs to the eukaryotic ribosomal protein eL21 family.</text>
</comment>
<accession>A0A7S1CYZ1</accession>
<sequence length="163" mass="18292">MPHSYGTRARTRHMFAKKFRQHGPVNLSQYLMNVKVGDYVDIFANPSIHKGMPHKGYHGRTGIVFNVTKSAVGVRVNKLVNGRIIEKRIHVRIEHVRASKCQKEILQRKKDNEAAKDEARKTGVKVNLKRTPKLPKAGYFLAAPGGDGAEITTIQPLPFSDLV</sequence>
<proteinExistence type="inferred from homology"/>
<reference evidence="7" key="1">
    <citation type="submission" date="2021-01" db="EMBL/GenBank/DDBJ databases">
        <authorList>
            <person name="Corre E."/>
            <person name="Pelletier E."/>
            <person name="Niang G."/>
            <person name="Scheremetjew M."/>
            <person name="Finn R."/>
            <person name="Kale V."/>
            <person name="Holt S."/>
            <person name="Cochrane G."/>
            <person name="Meng A."/>
            <person name="Brown T."/>
            <person name="Cohen L."/>
        </authorList>
    </citation>
    <scope>NUCLEOTIDE SEQUENCE</scope>
    <source>
        <strain evidence="7">ECT3854</strain>
    </source>
</reference>